<evidence type="ECO:0000313" key="2">
    <source>
        <dbReference type="EMBL" id="KGN51275.1"/>
    </source>
</evidence>
<evidence type="ECO:0000256" key="1">
    <source>
        <dbReference type="SAM" id="MobiDB-lite"/>
    </source>
</evidence>
<keyword evidence="3" id="KW-1185">Reference proteome</keyword>
<proteinExistence type="predicted"/>
<gene>
    <name evidence="2" type="ORF">Csa_5G511830</name>
</gene>
<organism evidence="2 3">
    <name type="scientific">Cucumis sativus</name>
    <name type="common">Cucumber</name>
    <dbReference type="NCBI Taxonomy" id="3659"/>
    <lineage>
        <taxon>Eukaryota</taxon>
        <taxon>Viridiplantae</taxon>
        <taxon>Streptophyta</taxon>
        <taxon>Embryophyta</taxon>
        <taxon>Tracheophyta</taxon>
        <taxon>Spermatophyta</taxon>
        <taxon>Magnoliopsida</taxon>
        <taxon>eudicotyledons</taxon>
        <taxon>Gunneridae</taxon>
        <taxon>Pentapetalae</taxon>
        <taxon>rosids</taxon>
        <taxon>fabids</taxon>
        <taxon>Cucurbitales</taxon>
        <taxon>Cucurbitaceae</taxon>
        <taxon>Benincaseae</taxon>
        <taxon>Cucumis</taxon>
    </lineage>
</organism>
<dbReference type="Gramene" id="KGN51275">
    <property type="protein sequence ID" value="KGN51275"/>
    <property type="gene ID" value="Csa_5G511830"/>
</dbReference>
<evidence type="ECO:0000313" key="3">
    <source>
        <dbReference type="Proteomes" id="UP000029981"/>
    </source>
</evidence>
<protein>
    <submittedName>
        <fullName evidence="2">Uncharacterized protein</fullName>
    </submittedName>
</protein>
<reference evidence="2 3" key="3">
    <citation type="journal article" date="2010" name="BMC Genomics">
        <title>Transcriptome sequencing and comparative analysis of cucumber flowers with different sex types.</title>
        <authorList>
            <person name="Guo S."/>
            <person name="Zheng Y."/>
            <person name="Joung J.G."/>
            <person name="Liu S."/>
            <person name="Zhang Z."/>
            <person name="Crasta O.R."/>
            <person name="Sobral B.W."/>
            <person name="Xu Y."/>
            <person name="Huang S."/>
            <person name="Fei Z."/>
        </authorList>
    </citation>
    <scope>NUCLEOTIDE SEQUENCE [LARGE SCALE GENOMIC DNA]</scope>
    <source>
        <strain evidence="3">cv. 9930</strain>
    </source>
</reference>
<reference evidence="2 3" key="1">
    <citation type="journal article" date="2009" name="Nat. Genet.">
        <title>The genome of the cucumber, Cucumis sativus L.</title>
        <authorList>
            <person name="Huang S."/>
            <person name="Li R."/>
            <person name="Zhang Z."/>
            <person name="Li L."/>
            <person name="Gu X."/>
            <person name="Fan W."/>
            <person name="Lucas W.J."/>
            <person name="Wang X."/>
            <person name="Xie B."/>
            <person name="Ni P."/>
            <person name="Ren Y."/>
            <person name="Zhu H."/>
            <person name="Li J."/>
            <person name="Lin K."/>
            <person name="Jin W."/>
            <person name="Fei Z."/>
            <person name="Li G."/>
            <person name="Staub J."/>
            <person name="Kilian A."/>
            <person name="van der Vossen E.A."/>
            <person name="Wu Y."/>
            <person name="Guo J."/>
            <person name="He J."/>
            <person name="Jia Z."/>
            <person name="Ren Y."/>
            <person name="Tian G."/>
            <person name="Lu Y."/>
            <person name="Ruan J."/>
            <person name="Qian W."/>
            <person name="Wang M."/>
            <person name="Huang Q."/>
            <person name="Li B."/>
            <person name="Xuan Z."/>
            <person name="Cao J."/>
            <person name="Asan"/>
            <person name="Wu Z."/>
            <person name="Zhang J."/>
            <person name="Cai Q."/>
            <person name="Bai Y."/>
            <person name="Zhao B."/>
            <person name="Han Y."/>
            <person name="Li Y."/>
            <person name="Li X."/>
            <person name="Wang S."/>
            <person name="Shi Q."/>
            <person name="Liu S."/>
            <person name="Cho W.K."/>
            <person name="Kim J.Y."/>
            <person name="Xu Y."/>
            <person name="Heller-Uszynska K."/>
            <person name="Miao H."/>
            <person name="Cheng Z."/>
            <person name="Zhang S."/>
            <person name="Wu J."/>
            <person name="Yang Y."/>
            <person name="Kang H."/>
            <person name="Li M."/>
            <person name="Liang H."/>
            <person name="Ren X."/>
            <person name="Shi Z."/>
            <person name="Wen M."/>
            <person name="Jian M."/>
            <person name="Yang H."/>
            <person name="Zhang G."/>
            <person name="Yang Z."/>
            <person name="Chen R."/>
            <person name="Liu S."/>
            <person name="Li J."/>
            <person name="Ma L."/>
            <person name="Liu H."/>
            <person name="Zhou Y."/>
            <person name="Zhao J."/>
            <person name="Fang X."/>
            <person name="Li G."/>
            <person name="Fang L."/>
            <person name="Li Y."/>
            <person name="Liu D."/>
            <person name="Zheng H."/>
            <person name="Zhang Y."/>
            <person name="Qin N."/>
            <person name="Li Z."/>
            <person name="Yang G."/>
            <person name="Yang S."/>
            <person name="Bolund L."/>
            <person name="Kristiansen K."/>
            <person name="Zheng H."/>
            <person name="Li S."/>
            <person name="Zhang X."/>
            <person name="Yang H."/>
            <person name="Wang J."/>
            <person name="Sun R."/>
            <person name="Zhang B."/>
            <person name="Jiang S."/>
            <person name="Wang J."/>
            <person name="Du Y."/>
            <person name="Li S."/>
        </authorList>
    </citation>
    <scope>NUCLEOTIDE SEQUENCE [LARGE SCALE GENOMIC DNA]</scope>
    <source>
        <strain evidence="3">cv. 9930</strain>
    </source>
</reference>
<reference evidence="2 3" key="2">
    <citation type="journal article" date="2009" name="PLoS ONE">
        <title>An integrated genetic and cytogenetic map of the cucumber genome.</title>
        <authorList>
            <person name="Ren Y."/>
            <person name="Zhang Z."/>
            <person name="Liu J."/>
            <person name="Staub J.E."/>
            <person name="Han Y."/>
            <person name="Cheng Z."/>
            <person name="Li X."/>
            <person name="Lu J."/>
            <person name="Miao H."/>
            <person name="Kang H."/>
            <person name="Xie B."/>
            <person name="Gu X."/>
            <person name="Wang X."/>
            <person name="Du Y."/>
            <person name="Jin W."/>
            <person name="Huang S."/>
        </authorList>
    </citation>
    <scope>NUCLEOTIDE SEQUENCE [LARGE SCALE GENOMIC DNA]</scope>
    <source>
        <strain evidence="3">cv. 9930</strain>
    </source>
</reference>
<dbReference type="Proteomes" id="UP000029981">
    <property type="component" value="Chromosome 5"/>
</dbReference>
<name>A0A0A0KNP7_CUCSA</name>
<sequence>MTVRKPVSGDPFSLSKDHSVANSCPPTLHESPTPARQMFKIIFQRNHIRETAPSTSTCDVGCRTLSTYLQTLKDEFS</sequence>
<feature type="region of interest" description="Disordered" evidence="1">
    <location>
        <begin position="1"/>
        <end position="31"/>
    </location>
</feature>
<dbReference type="AlphaFoldDB" id="A0A0A0KNP7"/>
<accession>A0A0A0KNP7</accession>
<dbReference type="EMBL" id="CM002926">
    <property type="protein sequence ID" value="KGN51275.1"/>
    <property type="molecule type" value="Genomic_DNA"/>
</dbReference>
<reference evidence="2 3" key="4">
    <citation type="journal article" date="2011" name="BMC Genomics">
        <title>RNA-Seq improves annotation of protein-coding genes in the cucumber genome.</title>
        <authorList>
            <person name="Li Z."/>
            <person name="Zhang Z."/>
            <person name="Yan P."/>
            <person name="Huang S."/>
            <person name="Fei Z."/>
            <person name="Lin K."/>
        </authorList>
    </citation>
    <scope>NUCLEOTIDE SEQUENCE [LARGE SCALE GENOMIC DNA]</scope>
    <source>
        <strain evidence="3">cv. 9930</strain>
    </source>
</reference>